<name>A0A0D9X4V0_9ORYZ</name>
<keyword evidence="3" id="KW-1185">Reference proteome</keyword>
<reference evidence="2" key="3">
    <citation type="submission" date="2015-04" db="UniProtKB">
        <authorList>
            <consortium name="EnsemblPlants"/>
        </authorList>
    </citation>
    <scope>IDENTIFICATION</scope>
</reference>
<feature type="region of interest" description="Disordered" evidence="1">
    <location>
        <begin position="1"/>
        <end position="30"/>
    </location>
</feature>
<dbReference type="Gramene" id="LPERR08G04200.1">
    <property type="protein sequence ID" value="LPERR08G04200.1"/>
    <property type="gene ID" value="LPERR08G04200"/>
</dbReference>
<dbReference type="EnsemblPlants" id="LPERR08G04200.1">
    <property type="protein sequence ID" value="LPERR08G04200.1"/>
    <property type="gene ID" value="LPERR08G04200"/>
</dbReference>
<reference evidence="3" key="2">
    <citation type="submission" date="2013-12" db="EMBL/GenBank/DDBJ databases">
        <authorList>
            <person name="Yu Y."/>
            <person name="Lee S."/>
            <person name="de Baynast K."/>
            <person name="Wissotski M."/>
            <person name="Liu L."/>
            <person name="Talag J."/>
            <person name="Goicoechea J."/>
            <person name="Angelova A."/>
            <person name="Jetty R."/>
            <person name="Kudrna D."/>
            <person name="Golser W."/>
            <person name="Rivera L."/>
            <person name="Zhang J."/>
            <person name="Wing R."/>
        </authorList>
    </citation>
    <scope>NUCLEOTIDE SEQUENCE</scope>
</reference>
<evidence type="ECO:0000256" key="1">
    <source>
        <dbReference type="SAM" id="MobiDB-lite"/>
    </source>
</evidence>
<protein>
    <submittedName>
        <fullName evidence="2">Uncharacterized protein</fullName>
    </submittedName>
</protein>
<evidence type="ECO:0000313" key="2">
    <source>
        <dbReference type="EnsemblPlants" id="LPERR08G04200.1"/>
    </source>
</evidence>
<evidence type="ECO:0000313" key="3">
    <source>
        <dbReference type="Proteomes" id="UP000032180"/>
    </source>
</evidence>
<sequence length="107" mass="11179">MASDRRQCCSPPALPAPSLGKSRSGEKSKTDHVVVVDELISKQQIGAGSDALLSREYDNVQKEAAADVAGDGGGEKMKRAPLLAQGGRKAELLGWGEPMPGGGPHWN</sequence>
<dbReference type="HOGENOM" id="CLU_2213732_0_0_1"/>
<organism evidence="2 3">
    <name type="scientific">Leersia perrieri</name>
    <dbReference type="NCBI Taxonomy" id="77586"/>
    <lineage>
        <taxon>Eukaryota</taxon>
        <taxon>Viridiplantae</taxon>
        <taxon>Streptophyta</taxon>
        <taxon>Embryophyta</taxon>
        <taxon>Tracheophyta</taxon>
        <taxon>Spermatophyta</taxon>
        <taxon>Magnoliopsida</taxon>
        <taxon>Liliopsida</taxon>
        <taxon>Poales</taxon>
        <taxon>Poaceae</taxon>
        <taxon>BOP clade</taxon>
        <taxon>Oryzoideae</taxon>
        <taxon>Oryzeae</taxon>
        <taxon>Oryzinae</taxon>
        <taxon>Leersia</taxon>
    </lineage>
</organism>
<proteinExistence type="predicted"/>
<accession>A0A0D9X4V0</accession>
<dbReference type="Proteomes" id="UP000032180">
    <property type="component" value="Chromosome 8"/>
</dbReference>
<dbReference type="AlphaFoldDB" id="A0A0D9X4V0"/>
<reference evidence="2 3" key="1">
    <citation type="submission" date="2012-08" db="EMBL/GenBank/DDBJ databases">
        <title>Oryza genome evolution.</title>
        <authorList>
            <person name="Wing R.A."/>
        </authorList>
    </citation>
    <scope>NUCLEOTIDE SEQUENCE</scope>
</reference>